<evidence type="ECO:0000313" key="3">
    <source>
        <dbReference type="Proteomes" id="UP000199215"/>
    </source>
</evidence>
<dbReference type="EMBL" id="FNWU01000003">
    <property type="protein sequence ID" value="SEH50850.1"/>
    <property type="molecule type" value="Genomic_DNA"/>
</dbReference>
<keyword evidence="3" id="KW-1185">Reference proteome</keyword>
<keyword evidence="2" id="KW-0645">Protease</keyword>
<gene>
    <name evidence="2" type="ORF">SAMN05192561_103284</name>
</gene>
<proteinExistence type="predicted"/>
<dbReference type="GO" id="GO:0004177">
    <property type="term" value="F:aminopeptidase activity"/>
    <property type="evidence" value="ECO:0007669"/>
    <property type="project" value="UniProtKB-KW"/>
</dbReference>
<dbReference type="Gene3D" id="3.90.230.10">
    <property type="entry name" value="Creatinase/methionine aminopeptidase superfamily"/>
    <property type="match status" value="1"/>
</dbReference>
<organism evidence="2 3">
    <name type="scientific">Halopenitus malekzadehii</name>
    <dbReference type="NCBI Taxonomy" id="1267564"/>
    <lineage>
        <taxon>Archaea</taxon>
        <taxon>Methanobacteriati</taxon>
        <taxon>Methanobacteriota</taxon>
        <taxon>Stenosarchaea group</taxon>
        <taxon>Halobacteria</taxon>
        <taxon>Halobacteriales</taxon>
        <taxon>Haloferacaceae</taxon>
        <taxon>Halopenitus</taxon>
    </lineage>
</organism>
<name>A0A1H6IP32_9EURY</name>
<dbReference type="RefSeq" id="WP_092816834.1">
    <property type="nucleotide sequence ID" value="NZ_FNWU01000003.1"/>
</dbReference>
<evidence type="ECO:0000313" key="2">
    <source>
        <dbReference type="EMBL" id="SEH50850.1"/>
    </source>
</evidence>
<accession>A0A1H6IP32</accession>
<dbReference type="OrthoDB" id="202529at2157"/>
<protein>
    <submittedName>
        <fullName evidence="2">Xaa-Pro aminopeptidase</fullName>
    </submittedName>
</protein>
<dbReference type="Proteomes" id="UP000199215">
    <property type="component" value="Unassembled WGS sequence"/>
</dbReference>
<reference evidence="2 3" key="1">
    <citation type="submission" date="2016-10" db="EMBL/GenBank/DDBJ databases">
        <authorList>
            <person name="de Groot N.N."/>
        </authorList>
    </citation>
    <scope>NUCLEOTIDE SEQUENCE [LARGE SCALE GENOMIC DNA]</scope>
    <source>
        <strain evidence="2 3">IBRC-M10418</strain>
    </source>
</reference>
<feature type="domain" description="Peptidase M24" evidence="1">
    <location>
        <begin position="139"/>
        <end position="268"/>
    </location>
</feature>
<keyword evidence="2" id="KW-0031">Aminopeptidase</keyword>
<dbReference type="SUPFAM" id="SSF55920">
    <property type="entry name" value="Creatinase/aminopeptidase"/>
    <property type="match status" value="1"/>
</dbReference>
<dbReference type="InterPro" id="IPR036005">
    <property type="entry name" value="Creatinase/aminopeptidase-like"/>
</dbReference>
<dbReference type="STRING" id="1267564.SAMN05192561_103284"/>
<dbReference type="InterPro" id="IPR000994">
    <property type="entry name" value="Pept_M24"/>
</dbReference>
<keyword evidence="2" id="KW-0378">Hydrolase</keyword>
<evidence type="ECO:0000259" key="1">
    <source>
        <dbReference type="Pfam" id="PF00557"/>
    </source>
</evidence>
<dbReference type="CDD" id="cd01066">
    <property type="entry name" value="APP_MetAP"/>
    <property type="match status" value="1"/>
</dbReference>
<dbReference type="AlphaFoldDB" id="A0A1H6IP32"/>
<dbReference type="InterPro" id="IPR050659">
    <property type="entry name" value="Peptidase_M24B"/>
</dbReference>
<dbReference type="Pfam" id="PF00557">
    <property type="entry name" value="Peptidase_M24"/>
    <property type="match status" value="1"/>
</dbReference>
<sequence>MTDGPDRVDRFDRSARAARLDDYLNAHGLEAVWFARPNGFAWLIGGSNVVDRGAEVGVAAVGYDGEFRVIASADAADRIREEEVPDDVPVESVPWHEDSLLAAIADRSPMPAALDVDAAGFEDVDASRLRQPLIDDDVERYRELGREAAAAVETVCRQLEPTDPEYEVAAAIEIALAARDVSTPVLLVGGDDRASRFRSPTPGDAELGEYAIVSVTAERAGLHASLTRTVVFDPPAWLRDRHRAAARIEATAIAATEVAVGRSEAAVDDSEAAVDGSAVTAGDSNRITDAGDVFAAIRDAYDAVGHPDEWRAHHQGGAAGFDVREWIARPEATDPVTAPMGYAWNPTVAGARSEDTYLVAGDRTEILTKTGRWPTLEVESVDVDGVRQRRYDRHAPVVLSEE</sequence>
<dbReference type="PANTHER" id="PTHR46112:SF2">
    <property type="entry name" value="XAA-PRO AMINOPEPTIDASE P-RELATED"/>
    <property type="match status" value="1"/>
</dbReference>
<dbReference type="PANTHER" id="PTHR46112">
    <property type="entry name" value="AMINOPEPTIDASE"/>
    <property type="match status" value="1"/>
</dbReference>